<feature type="domain" description="Amidohydrolase 3" evidence="1">
    <location>
        <begin position="216"/>
        <end position="418"/>
    </location>
</feature>
<evidence type="ECO:0000313" key="3">
    <source>
        <dbReference type="Proteomes" id="UP000464751"/>
    </source>
</evidence>
<protein>
    <submittedName>
        <fullName evidence="2">Cytosine deaminase</fullName>
        <ecNumber evidence="2">3.5.4.1</ecNumber>
    </submittedName>
</protein>
<dbReference type="KEGG" id="apra:G3A50_05900"/>
<keyword evidence="3" id="KW-1185">Reference proteome</keyword>
<dbReference type="Pfam" id="PF07969">
    <property type="entry name" value="Amidohydro_3"/>
    <property type="match status" value="2"/>
</dbReference>
<feature type="domain" description="Amidohydrolase 3" evidence="1">
    <location>
        <begin position="76"/>
        <end position="122"/>
    </location>
</feature>
<accession>A0A6P1YJG5</accession>
<dbReference type="SUPFAM" id="SSF51338">
    <property type="entry name" value="Composite domain of metallo-dependent hydrolases"/>
    <property type="match status" value="1"/>
</dbReference>
<dbReference type="Proteomes" id="UP000464751">
    <property type="component" value="Chromosome"/>
</dbReference>
<dbReference type="InterPro" id="IPR013108">
    <property type="entry name" value="Amidohydro_3"/>
</dbReference>
<name>A0A6P1YJG5_9HYPH</name>
<dbReference type="GO" id="GO:0006209">
    <property type="term" value="P:cytosine catabolic process"/>
    <property type="evidence" value="ECO:0007669"/>
    <property type="project" value="TreeGrafter"/>
</dbReference>
<dbReference type="Gene3D" id="2.30.40.10">
    <property type="entry name" value="Urease, subunit C, domain 1"/>
    <property type="match status" value="1"/>
</dbReference>
<dbReference type="EC" id="3.5.4.1" evidence="2"/>
<dbReference type="PANTHER" id="PTHR32027:SF0">
    <property type="entry name" value="CYTOSINE DEAMINASE"/>
    <property type="match status" value="1"/>
</dbReference>
<dbReference type="PANTHER" id="PTHR32027">
    <property type="entry name" value="CYTOSINE DEAMINASE"/>
    <property type="match status" value="1"/>
</dbReference>
<dbReference type="SUPFAM" id="SSF51556">
    <property type="entry name" value="Metallo-dependent hydrolases"/>
    <property type="match status" value="1"/>
</dbReference>
<dbReference type="CDD" id="cd01293">
    <property type="entry name" value="Bact_CD"/>
    <property type="match status" value="1"/>
</dbReference>
<dbReference type="InterPro" id="IPR052349">
    <property type="entry name" value="Metallo-hydrolase_Enzymes"/>
</dbReference>
<dbReference type="InterPro" id="IPR011059">
    <property type="entry name" value="Metal-dep_hydrolase_composite"/>
</dbReference>
<dbReference type="NCBIfam" id="NF005759">
    <property type="entry name" value="PRK07583.1"/>
    <property type="match status" value="1"/>
</dbReference>
<dbReference type="GO" id="GO:0035888">
    <property type="term" value="F:isoguanine deaminase activity"/>
    <property type="evidence" value="ECO:0007669"/>
    <property type="project" value="TreeGrafter"/>
</dbReference>
<dbReference type="GO" id="GO:0004131">
    <property type="term" value="F:cytosine deaminase activity"/>
    <property type="evidence" value="ECO:0007669"/>
    <property type="project" value="UniProtKB-EC"/>
</dbReference>
<reference evidence="2 3" key="1">
    <citation type="submission" date="2020-02" db="EMBL/GenBank/DDBJ databases">
        <authorList>
            <person name="Li G."/>
        </authorList>
    </citation>
    <scope>NUCLEOTIDE SEQUENCE [LARGE SCALE GENOMIC DNA]</scope>
    <source>
        <strain evidence="2 3">DSM 102029</strain>
    </source>
</reference>
<organism evidence="2 3">
    <name type="scientific">Ancylobacter pratisalsi</name>
    <dbReference type="NCBI Taxonomy" id="1745854"/>
    <lineage>
        <taxon>Bacteria</taxon>
        <taxon>Pseudomonadati</taxon>
        <taxon>Pseudomonadota</taxon>
        <taxon>Alphaproteobacteria</taxon>
        <taxon>Hyphomicrobiales</taxon>
        <taxon>Xanthobacteraceae</taxon>
        <taxon>Ancylobacter</taxon>
    </lineage>
</organism>
<sequence length="453" mass="49156">MTRMNLDLARPPAAYVLANARVPACLLPDSISAADRRHIGQSRHEDLIAVDLTIGEGRLAAIAPAGGSAPEVPRLDLAGGLVLPGLVDIHTHLDKGFIWTRAPNQDGSFDGAMAAVAADRAAHWTEEDIARRFDFALRCAYAHGTCAIRTHLDSDGERGAIAWRVFARMREAWKGRIELQGVGLIAIDAVLDDAVFTPLVEQIRAHGGLLGSYTYGTPNLAAGLERLFDAAETHGLALDLHVDERDRDGRGLAAIAALALRRRFEGPILAGHCCALALQGAEEIDRTLDVVARAGIAIVSLPMCNLYLQDREPARTPRWRGVTLVHEMRARGIPVMVASDNARDPFYAYGDLDLIEVYREATRIAHLDHPFAGWPAIISRTPAEQMGLATGRLTPGAAADLCLLRARSLNELLARPQADRIILRRGRAIDARAPDYAELDDLMESRKGPCHGL</sequence>
<proteinExistence type="predicted"/>
<gene>
    <name evidence="2" type="ORF">G3A50_05900</name>
</gene>
<evidence type="ECO:0000313" key="2">
    <source>
        <dbReference type="EMBL" id="QIB33292.1"/>
    </source>
</evidence>
<dbReference type="EMBL" id="CP048630">
    <property type="protein sequence ID" value="QIB33292.1"/>
    <property type="molecule type" value="Genomic_DNA"/>
</dbReference>
<keyword evidence="2" id="KW-0378">Hydrolase</keyword>
<evidence type="ECO:0000259" key="1">
    <source>
        <dbReference type="Pfam" id="PF07969"/>
    </source>
</evidence>
<dbReference type="Gene3D" id="3.20.20.140">
    <property type="entry name" value="Metal-dependent hydrolases"/>
    <property type="match status" value="1"/>
</dbReference>
<dbReference type="AlphaFoldDB" id="A0A6P1YJG5"/>
<dbReference type="InterPro" id="IPR032466">
    <property type="entry name" value="Metal_Hydrolase"/>
</dbReference>